<dbReference type="AlphaFoldDB" id="A0A379DIR1"/>
<protein>
    <submittedName>
        <fullName evidence="2">Uncharacterized iron-regulated membrane protein</fullName>
    </submittedName>
</protein>
<proteinExistence type="predicted"/>
<dbReference type="PANTHER" id="PTHR34219">
    <property type="entry name" value="IRON-REGULATED INNER MEMBRANE PROTEIN-RELATED"/>
    <property type="match status" value="1"/>
</dbReference>
<name>A0A379DIR1_9PORP</name>
<accession>A0A379DIR1</accession>
<feature type="transmembrane region" description="Helical" evidence="1">
    <location>
        <begin position="253"/>
        <end position="271"/>
    </location>
</feature>
<evidence type="ECO:0000313" key="2">
    <source>
        <dbReference type="EMBL" id="SUB77854.1"/>
    </source>
</evidence>
<dbReference type="Proteomes" id="UP000254263">
    <property type="component" value="Unassembled WGS sequence"/>
</dbReference>
<gene>
    <name evidence="2" type="ORF">NCTC13100_00999</name>
</gene>
<reference evidence="2 3" key="1">
    <citation type="submission" date="2018-06" db="EMBL/GenBank/DDBJ databases">
        <authorList>
            <consortium name="Pathogen Informatics"/>
            <person name="Doyle S."/>
        </authorList>
    </citation>
    <scope>NUCLEOTIDE SEQUENCE [LARGE SCALE GENOMIC DNA]</scope>
    <source>
        <strain evidence="2 3">NCTC13100</strain>
    </source>
</reference>
<keyword evidence="1" id="KW-0472">Membrane</keyword>
<evidence type="ECO:0000313" key="3">
    <source>
        <dbReference type="Proteomes" id="UP000254263"/>
    </source>
</evidence>
<evidence type="ECO:0000256" key="1">
    <source>
        <dbReference type="SAM" id="Phobius"/>
    </source>
</evidence>
<sequence length="493" mass="57608">MSTLRHIMQVLHRVIGVIAGILLTIWFISGLVLIYKPFPAATEKEQIAHSAMLDPSDLQPMDSVWQIATGLSGKVQAAWMVNEFGRNTWHIKSEDRDIKRISSGDISTESVTAEDCDFVARQWCDAPVVRIDTLQRRDQWTMYTRYLNNLPMLLYRFGDKSKTWVYLDSKTAQVVQQSTRAERIWSWFGSIPHKFYFRPLREHTQTWISVLSICAALAALDILLGFVLGVRLLVIRRRRTGRWGSPYHRKSYYWHHVLGLIFGIFLFTWAFSGAVALQKIPDWVVGGKNSMRISADKIYGRSFHLADYKLDYRDLFTHYNNIKRIDWLHVAETPFYKVTTADSTYFVNASAVEKPKPLNISKQQWTKVVKRIRGTDVPISVKLLEDYDRYYLSAFGALPLPVYRFEVEDGNGSLYYFNPTNGDYRYLNQKRKVKRWIFSELHFLQYKLLIKYPAVWTIVIWFLVLGCIVASLTGVWLSFVYLKRSVKKYRKKK</sequence>
<dbReference type="PANTHER" id="PTHR34219:SF6">
    <property type="entry name" value="BLR3280 PROTEIN"/>
    <property type="match status" value="1"/>
</dbReference>
<keyword evidence="1" id="KW-0812">Transmembrane</keyword>
<dbReference type="InterPro" id="IPR005625">
    <property type="entry name" value="PepSY-ass_TM"/>
</dbReference>
<feature type="transmembrane region" description="Helical" evidence="1">
    <location>
        <begin position="454"/>
        <end position="482"/>
    </location>
</feature>
<keyword evidence="1" id="KW-1133">Transmembrane helix</keyword>
<dbReference type="EMBL" id="UGTI01000001">
    <property type="protein sequence ID" value="SUB77854.1"/>
    <property type="molecule type" value="Genomic_DNA"/>
</dbReference>
<feature type="transmembrane region" description="Helical" evidence="1">
    <location>
        <begin position="12"/>
        <end position="35"/>
    </location>
</feature>
<feature type="transmembrane region" description="Helical" evidence="1">
    <location>
        <begin position="207"/>
        <end position="233"/>
    </location>
</feature>
<dbReference type="Pfam" id="PF03929">
    <property type="entry name" value="PepSY_TM"/>
    <property type="match status" value="1"/>
</dbReference>
<organism evidence="2 3">
    <name type="scientific">Porphyromonas macacae</name>
    <dbReference type="NCBI Taxonomy" id="28115"/>
    <lineage>
        <taxon>Bacteria</taxon>
        <taxon>Pseudomonadati</taxon>
        <taxon>Bacteroidota</taxon>
        <taxon>Bacteroidia</taxon>
        <taxon>Bacteroidales</taxon>
        <taxon>Porphyromonadaceae</taxon>
        <taxon>Porphyromonas</taxon>
    </lineage>
</organism>